<feature type="region of interest" description="Disordered" evidence="1">
    <location>
        <begin position="40"/>
        <end position="103"/>
    </location>
</feature>
<dbReference type="EMBL" id="BLLF01003014">
    <property type="protein sequence ID" value="GFH26077.1"/>
    <property type="molecule type" value="Genomic_DNA"/>
</dbReference>
<proteinExistence type="predicted"/>
<feature type="compositionally biased region" description="Basic and acidic residues" evidence="1">
    <location>
        <begin position="45"/>
        <end position="55"/>
    </location>
</feature>
<evidence type="ECO:0000313" key="2">
    <source>
        <dbReference type="EMBL" id="GFH26077.1"/>
    </source>
</evidence>
<name>A0A699ZT89_HAELA</name>
<feature type="region of interest" description="Disordered" evidence="1">
    <location>
        <begin position="1"/>
        <end position="26"/>
    </location>
</feature>
<evidence type="ECO:0000256" key="1">
    <source>
        <dbReference type="SAM" id="MobiDB-lite"/>
    </source>
</evidence>
<feature type="compositionally biased region" description="Basic and acidic residues" evidence="1">
    <location>
        <begin position="63"/>
        <end position="72"/>
    </location>
</feature>
<accession>A0A699ZT89</accession>
<organism evidence="2 3">
    <name type="scientific">Haematococcus lacustris</name>
    <name type="common">Green alga</name>
    <name type="synonym">Haematococcus pluvialis</name>
    <dbReference type="NCBI Taxonomy" id="44745"/>
    <lineage>
        <taxon>Eukaryota</taxon>
        <taxon>Viridiplantae</taxon>
        <taxon>Chlorophyta</taxon>
        <taxon>core chlorophytes</taxon>
        <taxon>Chlorophyceae</taxon>
        <taxon>CS clade</taxon>
        <taxon>Chlamydomonadales</taxon>
        <taxon>Haematococcaceae</taxon>
        <taxon>Haematococcus</taxon>
    </lineage>
</organism>
<reference evidence="2 3" key="1">
    <citation type="submission" date="2020-02" db="EMBL/GenBank/DDBJ databases">
        <title>Draft genome sequence of Haematococcus lacustris strain NIES-144.</title>
        <authorList>
            <person name="Morimoto D."/>
            <person name="Nakagawa S."/>
            <person name="Yoshida T."/>
            <person name="Sawayama S."/>
        </authorList>
    </citation>
    <scope>NUCLEOTIDE SEQUENCE [LARGE SCALE GENOMIC DNA]</scope>
    <source>
        <strain evidence="2 3">NIES-144</strain>
    </source>
</reference>
<dbReference type="AlphaFoldDB" id="A0A699ZT89"/>
<feature type="compositionally biased region" description="Basic and acidic residues" evidence="1">
    <location>
        <begin position="81"/>
        <end position="92"/>
    </location>
</feature>
<keyword evidence="3" id="KW-1185">Reference proteome</keyword>
<dbReference type="Proteomes" id="UP000485058">
    <property type="component" value="Unassembled WGS sequence"/>
</dbReference>
<feature type="non-terminal residue" evidence="2">
    <location>
        <position position="103"/>
    </location>
</feature>
<evidence type="ECO:0000313" key="3">
    <source>
        <dbReference type="Proteomes" id="UP000485058"/>
    </source>
</evidence>
<protein>
    <submittedName>
        <fullName evidence="2">Uncharacterized protein</fullName>
    </submittedName>
</protein>
<comment type="caution">
    <text evidence="2">The sequence shown here is derived from an EMBL/GenBank/DDBJ whole genome shotgun (WGS) entry which is preliminary data.</text>
</comment>
<sequence>MSERRSKGGSGRSRREGTSILRVASADSQLTIIVFRGCADAPQDTSKRGSRDERPSQQQSEEQDAKKTEERPRKRQAIVWDAEKLPHKERGNKAAPEQAAEAK</sequence>
<gene>
    <name evidence="2" type="ORF">HaLaN_24162</name>
</gene>